<comment type="caution">
    <text evidence="1">The sequence shown here is derived from an EMBL/GenBank/DDBJ whole genome shotgun (WGS) entry which is preliminary data.</text>
</comment>
<dbReference type="Pfam" id="PF19420">
    <property type="entry name" value="DDAH_eukar"/>
    <property type="match status" value="1"/>
</dbReference>
<dbReference type="EMBL" id="CANHGI010000004">
    <property type="protein sequence ID" value="CAI5449724.1"/>
    <property type="molecule type" value="Genomic_DNA"/>
</dbReference>
<dbReference type="SUPFAM" id="SSF55909">
    <property type="entry name" value="Pentein"/>
    <property type="match status" value="1"/>
</dbReference>
<dbReference type="Proteomes" id="UP001152747">
    <property type="component" value="Unassembled WGS sequence"/>
</dbReference>
<dbReference type="PANTHER" id="PTHR47271:SF2">
    <property type="entry name" value="ARGININE DEIMINASE"/>
    <property type="match status" value="1"/>
</dbReference>
<dbReference type="PANTHER" id="PTHR47271">
    <property type="entry name" value="ARGININE DEIMINASE"/>
    <property type="match status" value="1"/>
</dbReference>
<accession>A0A9P1N4N2</accession>
<organism evidence="1 2">
    <name type="scientific">Caenorhabditis angaria</name>
    <dbReference type="NCBI Taxonomy" id="860376"/>
    <lineage>
        <taxon>Eukaryota</taxon>
        <taxon>Metazoa</taxon>
        <taxon>Ecdysozoa</taxon>
        <taxon>Nematoda</taxon>
        <taxon>Chromadorea</taxon>
        <taxon>Rhabditida</taxon>
        <taxon>Rhabditina</taxon>
        <taxon>Rhabditomorpha</taxon>
        <taxon>Rhabditoidea</taxon>
        <taxon>Rhabditidae</taxon>
        <taxon>Peloderinae</taxon>
        <taxon>Caenorhabditis</taxon>
    </lineage>
</organism>
<sequence>MTGIAKRIMMCRPTHFDVNYSINAWMKISSRVDKKKALKQWEILKSTVEKCGAKVEVMESEDARGYPDIVYCANAGLVRGDRVYLSHFATPERLGEFVFYGRFFEKLGMKTYYNKEIIHEGTGDALWFGKGMNYLLSGVGPRSEAKACADIQKKLSTKNDNFQVVAARLVDPRFYHVDTCFCPLDEELAMCYKPAFDSTSQHNISNYTEILPIPEEDAKRFACNSVVIGKNVIIHREEWLHGTSH</sequence>
<dbReference type="GO" id="GO:0016990">
    <property type="term" value="F:arginine deiminase activity"/>
    <property type="evidence" value="ECO:0007669"/>
    <property type="project" value="TreeGrafter"/>
</dbReference>
<reference evidence="1" key="1">
    <citation type="submission" date="2022-11" db="EMBL/GenBank/DDBJ databases">
        <authorList>
            <person name="Kikuchi T."/>
        </authorList>
    </citation>
    <scope>NUCLEOTIDE SEQUENCE</scope>
    <source>
        <strain evidence="1">PS1010</strain>
    </source>
</reference>
<dbReference type="Gene3D" id="3.75.10.10">
    <property type="entry name" value="L-arginine/glycine Amidinotransferase, Chain A"/>
    <property type="match status" value="1"/>
</dbReference>
<gene>
    <name evidence="1" type="ORF">CAMP_LOCUS12361</name>
</gene>
<dbReference type="OrthoDB" id="5912197at2759"/>
<dbReference type="GO" id="GO:0019546">
    <property type="term" value="P:L-arginine deiminase pathway"/>
    <property type="evidence" value="ECO:0007669"/>
    <property type="project" value="TreeGrafter"/>
</dbReference>
<evidence type="ECO:0008006" key="3">
    <source>
        <dbReference type="Google" id="ProtNLM"/>
    </source>
</evidence>
<name>A0A9P1N4N2_9PELO</name>
<evidence type="ECO:0000313" key="1">
    <source>
        <dbReference type="EMBL" id="CAI5449724.1"/>
    </source>
</evidence>
<dbReference type="AlphaFoldDB" id="A0A9P1N4N2"/>
<keyword evidence="2" id="KW-1185">Reference proteome</keyword>
<evidence type="ECO:0000313" key="2">
    <source>
        <dbReference type="Proteomes" id="UP001152747"/>
    </source>
</evidence>
<protein>
    <recommendedName>
        <fullName evidence="3">Amidinotransferase</fullName>
    </recommendedName>
</protein>
<proteinExistence type="predicted"/>